<evidence type="ECO:0000313" key="2">
    <source>
        <dbReference type="EMBL" id="GEU45509.1"/>
    </source>
</evidence>
<gene>
    <name evidence="2" type="ORF">Tci_017487</name>
</gene>
<organism evidence="2">
    <name type="scientific">Tanacetum cinerariifolium</name>
    <name type="common">Dalmatian daisy</name>
    <name type="synonym">Chrysanthemum cinerariifolium</name>
    <dbReference type="NCBI Taxonomy" id="118510"/>
    <lineage>
        <taxon>Eukaryota</taxon>
        <taxon>Viridiplantae</taxon>
        <taxon>Streptophyta</taxon>
        <taxon>Embryophyta</taxon>
        <taxon>Tracheophyta</taxon>
        <taxon>Spermatophyta</taxon>
        <taxon>Magnoliopsida</taxon>
        <taxon>eudicotyledons</taxon>
        <taxon>Gunneridae</taxon>
        <taxon>Pentapetalae</taxon>
        <taxon>asterids</taxon>
        <taxon>campanulids</taxon>
        <taxon>Asterales</taxon>
        <taxon>Asteraceae</taxon>
        <taxon>Asteroideae</taxon>
        <taxon>Anthemideae</taxon>
        <taxon>Anthemidinae</taxon>
        <taxon>Tanacetum</taxon>
    </lineage>
</organism>
<keyword evidence="2" id="KW-0808">Transferase</keyword>
<sequence length="493" mass="56688">MSTLANTTPIVTTVKKLQTRKRRQRKRMPYKANILNFCEEHYEDIFSVIMNKIRRDKRKEVHARLHLGENLRKSRRVREGSQNSSAGTLPARCRNLLERPNMRDRLKYNDEDVFDQLSHRSRGRSRIWGSSSKDHPRNKNRPCGIEESYGAARVWFNELPLEIIDGYKGLKVAFLAYFMQQKKYVKDPVGIYNIKQRDGETIEEFMKRFKIETRRIKSFAHIKEITFPPLTINKGTEGPLVIEAEIGGHAIHRIYVDGDSSMKWGNYMAARTVKALGNYREHIALYKSMDELYDSEVTAPYNGIIGSPGIREIQVVPSTAHRMLKFLVNGRIVTIRSTILTPTEYATIAATPKDSTKKTESHHKNFKVAIHPNFLDQEITIGGTVSTKARTKLCTLLKGNLDIFAWNTSNMMGVPRSIAEHRLDIQEGYSLVKQGQTPERAKAIHVKVQKLVEAGILREVYNHNWLSNPIMVRNHDGSWRMCVDFTDLNKAHS</sequence>
<dbReference type="InterPro" id="IPR043502">
    <property type="entry name" value="DNA/RNA_pol_sf"/>
</dbReference>
<dbReference type="SUPFAM" id="SSF56672">
    <property type="entry name" value="DNA/RNA polymerases"/>
    <property type="match status" value="1"/>
</dbReference>
<dbReference type="Gene3D" id="3.10.10.10">
    <property type="entry name" value="HIV Type 1 Reverse Transcriptase, subunit A, domain 1"/>
    <property type="match status" value="1"/>
</dbReference>
<dbReference type="EMBL" id="BKCJ010001994">
    <property type="protein sequence ID" value="GEU45509.1"/>
    <property type="molecule type" value="Genomic_DNA"/>
</dbReference>
<evidence type="ECO:0000259" key="1">
    <source>
        <dbReference type="Pfam" id="PF03732"/>
    </source>
</evidence>
<protein>
    <submittedName>
        <fullName evidence="2">Reverse transcriptase domain-containing protein</fullName>
    </submittedName>
</protein>
<dbReference type="InterPro" id="IPR053134">
    <property type="entry name" value="RNA-dir_DNA_polymerase"/>
</dbReference>
<dbReference type="AlphaFoldDB" id="A0A6L2K965"/>
<dbReference type="PANTHER" id="PTHR24559:SF444">
    <property type="entry name" value="REVERSE TRANSCRIPTASE DOMAIN-CONTAINING PROTEIN"/>
    <property type="match status" value="1"/>
</dbReference>
<comment type="caution">
    <text evidence="2">The sequence shown here is derived from an EMBL/GenBank/DDBJ whole genome shotgun (WGS) entry which is preliminary data.</text>
</comment>
<accession>A0A6L2K965</accession>
<name>A0A6L2K965_TANCI</name>
<proteinExistence type="predicted"/>
<dbReference type="PANTHER" id="PTHR24559">
    <property type="entry name" value="TRANSPOSON TY3-I GAG-POL POLYPROTEIN"/>
    <property type="match status" value="1"/>
</dbReference>
<dbReference type="InterPro" id="IPR005162">
    <property type="entry name" value="Retrotrans_gag_dom"/>
</dbReference>
<dbReference type="Pfam" id="PF03732">
    <property type="entry name" value="Retrotrans_gag"/>
    <property type="match status" value="1"/>
</dbReference>
<keyword evidence="2" id="KW-0548">Nucleotidyltransferase</keyword>
<reference evidence="2" key="1">
    <citation type="journal article" date="2019" name="Sci. Rep.">
        <title>Draft genome of Tanacetum cinerariifolium, the natural source of mosquito coil.</title>
        <authorList>
            <person name="Yamashiro T."/>
            <person name="Shiraishi A."/>
            <person name="Satake H."/>
            <person name="Nakayama K."/>
        </authorList>
    </citation>
    <scope>NUCLEOTIDE SEQUENCE</scope>
</reference>
<dbReference type="GO" id="GO:0003964">
    <property type="term" value="F:RNA-directed DNA polymerase activity"/>
    <property type="evidence" value="ECO:0007669"/>
    <property type="project" value="UniProtKB-KW"/>
</dbReference>
<feature type="domain" description="Retrotransposon gag" evidence="1">
    <location>
        <begin position="149"/>
        <end position="217"/>
    </location>
</feature>
<keyword evidence="2" id="KW-0695">RNA-directed DNA polymerase</keyword>